<evidence type="ECO:0000256" key="9">
    <source>
        <dbReference type="ARBA" id="ARBA00047984"/>
    </source>
</evidence>
<dbReference type="InterPro" id="IPR011545">
    <property type="entry name" value="DEAD/DEAH_box_helicase_dom"/>
</dbReference>
<dbReference type="InterPro" id="IPR057325">
    <property type="entry name" value="DeaD_dimer"/>
</dbReference>
<dbReference type="InterPro" id="IPR050547">
    <property type="entry name" value="DEAD_box_RNA_helicases"/>
</dbReference>
<evidence type="ECO:0000256" key="8">
    <source>
        <dbReference type="ARBA" id="ARBA00038437"/>
    </source>
</evidence>
<evidence type="ECO:0000256" key="1">
    <source>
        <dbReference type="ARBA" id="ARBA00012552"/>
    </source>
</evidence>
<evidence type="ECO:0000313" key="17">
    <source>
        <dbReference type="Proteomes" id="UP000002027"/>
    </source>
</evidence>
<dbReference type="FunCoup" id="D1C7F1">
    <property type="interactions" value="346"/>
</dbReference>
<dbReference type="EMBL" id="CP001823">
    <property type="protein sequence ID" value="ACZ39797.1"/>
    <property type="molecule type" value="Genomic_DNA"/>
</dbReference>
<dbReference type="Pfam" id="PF03880">
    <property type="entry name" value="DbpA"/>
    <property type="match status" value="1"/>
</dbReference>
<keyword evidence="5 12" id="KW-0347">Helicase</keyword>
<dbReference type="KEGG" id="sti:Sthe_2380"/>
<keyword evidence="3 12" id="KW-0547">Nucleotide-binding</keyword>
<dbReference type="GO" id="GO:0005524">
    <property type="term" value="F:ATP binding"/>
    <property type="evidence" value="ECO:0007669"/>
    <property type="project" value="UniProtKB-KW"/>
</dbReference>
<feature type="domain" description="Helicase ATP-binding" evidence="13">
    <location>
        <begin position="33"/>
        <end position="203"/>
    </location>
</feature>
<evidence type="ECO:0000256" key="5">
    <source>
        <dbReference type="ARBA" id="ARBA00022806"/>
    </source>
</evidence>
<evidence type="ECO:0000259" key="13">
    <source>
        <dbReference type="PROSITE" id="PS51192"/>
    </source>
</evidence>
<dbReference type="InterPro" id="IPR001650">
    <property type="entry name" value="Helicase_C-like"/>
</dbReference>
<dbReference type="RefSeq" id="WP_012872838.1">
    <property type="nucleotide sequence ID" value="NC_013523.1"/>
</dbReference>
<dbReference type="PROSITE" id="PS51192">
    <property type="entry name" value="HELICASE_ATP_BIND_1"/>
    <property type="match status" value="1"/>
</dbReference>
<dbReference type="STRING" id="479434.Sthe_2380"/>
<dbReference type="GO" id="GO:0009409">
    <property type="term" value="P:response to cold"/>
    <property type="evidence" value="ECO:0007669"/>
    <property type="project" value="TreeGrafter"/>
</dbReference>
<evidence type="ECO:0000256" key="10">
    <source>
        <dbReference type="ARBA" id="ARBA00074363"/>
    </source>
</evidence>
<evidence type="ECO:0000256" key="12">
    <source>
        <dbReference type="RuleBase" id="RU000492"/>
    </source>
</evidence>
<dbReference type="InterPro" id="IPR044742">
    <property type="entry name" value="DEAD/DEAH_RhlB"/>
</dbReference>
<accession>D1C7F1</accession>
<evidence type="ECO:0000256" key="6">
    <source>
        <dbReference type="ARBA" id="ARBA00022840"/>
    </source>
</evidence>
<dbReference type="Proteomes" id="UP000002027">
    <property type="component" value="Chromosome 1"/>
</dbReference>
<dbReference type="CDD" id="cd00268">
    <property type="entry name" value="DEADc"/>
    <property type="match status" value="1"/>
</dbReference>
<keyword evidence="4 12" id="KW-0378">Hydrolase</keyword>
<dbReference type="Pfam" id="PF00270">
    <property type="entry name" value="DEAD"/>
    <property type="match status" value="1"/>
</dbReference>
<evidence type="ECO:0000259" key="14">
    <source>
        <dbReference type="PROSITE" id="PS51194"/>
    </source>
</evidence>
<dbReference type="InterPro" id="IPR014014">
    <property type="entry name" value="RNA_helicase_DEAD_Q_motif"/>
</dbReference>
<feature type="domain" description="DEAD-box RNA helicase Q" evidence="15">
    <location>
        <begin position="2"/>
        <end position="30"/>
    </location>
</feature>
<dbReference type="GO" id="GO:0005829">
    <property type="term" value="C:cytosol"/>
    <property type="evidence" value="ECO:0007669"/>
    <property type="project" value="TreeGrafter"/>
</dbReference>
<comment type="similarity">
    <text evidence="8 12">Belongs to the DEAD box helicase family.</text>
</comment>
<organism evidence="16 17">
    <name type="scientific">Sphaerobacter thermophilus (strain ATCC 49802 / DSM 20745 / KCCM 41009 / NCIMB 13125 / S 6022)</name>
    <dbReference type="NCBI Taxonomy" id="479434"/>
    <lineage>
        <taxon>Bacteria</taxon>
        <taxon>Pseudomonadati</taxon>
        <taxon>Thermomicrobiota</taxon>
        <taxon>Thermomicrobia</taxon>
        <taxon>Sphaerobacterales</taxon>
        <taxon>Sphaerobacterineae</taxon>
        <taxon>Sphaerobacteraceae</taxon>
        <taxon>Sphaerobacter</taxon>
    </lineage>
</organism>
<dbReference type="GO" id="GO:0033592">
    <property type="term" value="F:RNA strand annealing activity"/>
    <property type="evidence" value="ECO:0007669"/>
    <property type="project" value="TreeGrafter"/>
</dbReference>
<proteinExistence type="inferred from homology"/>
<comment type="catalytic activity">
    <reaction evidence="9">
        <text>ATP + H2O = ADP + phosphate + H(+)</text>
        <dbReference type="Rhea" id="RHEA:13065"/>
        <dbReference type="ChEBI" id="CHEBI:15377"/>
        <dbReference type="ChEBI" id="CHEBI:15378"/>
        <dbReference type="ChEBI" id="CHEBI:30616"/>
        <dbReference type="ChEBI" id="CHEBI:43474"/>
        <dbReference type="ChEBI" id="CHEBI:456216"/>
        <dbReference type="EC" id="3.6.4.13"/>
    </reaction>
</comment>
<evidence type="ECO:0000256" key="4">
    <source>
        <dbReference type="ARBA" id="ARBA00022801"/>
    </source>
</evidence>
<dbReference type="PROSITE" id="PS00039">
    <property type="entry name" value="DEAD_ATP_HELICASE"/>
    <property type="match status" value="1"/>
</dbReference>
<protein>
    <recommendedName>
        <fullName evidence="10">DEAD-box ATP-dependent RNA helicase RhpA</fullName>
        <ecNumber evidence="1">3.6.4.13</ecNumber>
    </recommendedName>
</protein>
<dbReference type="Gene3D" id="3.40.50.300">
    <property type="entry name" value="P-loop containing nucleotide triphosphate hydrolases"/>
    <property type="match status" value="2"/>
</dbReference>
<keyword evidence="7" id="KW-0346">Stress response</keyword>
<dbReference type="FunFam" id="3.40.50.300:FF:000108">
    <property type="entry name" value="ATP-dependent RNA helicase RhlE"/>
    <property type="match status" value="1"/>
</dbReference>
<dbReference type="InterPro" id="IPR005580">
    <property type="entry name" value="DbpA/CsdA_RNA-bd_dom"/>
</dbReference>
<reference evidence="16 17" key="2">
    <citation type="journal article" date="2010" name="Stand. Genomic Sci.">
        <title>Complete genome sequence of Desulfohalobium retbaense type strain (HR(100)).</title>
        <authorList>
            <person name="Spring S."/>
            <person name="Nolan M."/>
            <person name="Lapidus A."/>
            <person name="Glavina Del Rio T."/>
            <person name="Copeland A."/>
            <person name="Tice H."/>
            <person name="Cheng J.F."/>
            <person name="Lucas S."/>
            <person name="Land M."/>
            <person name="Chen F."/>
            <person name="Bruce D."/>
            <person name="Goodwin L."/>
            <person name="Pitluck S."/>
            <person name="Ivanova N."/>
            <person name="Mavromatis K."/>
            <person name="Mikhailova N."/>
            <person name="Pati A."/>
            <person name="Chen A."/>
            <person name="Palaniappan K."/>
            <person name="Hauser L."/>
            <person name="Chang Y.J."/>
            <person name="Jeffries C.D."/>
            <person name="Munk C."/>
            <person name="Kiss H."/>
            <person name="Chain P."/>
            <person name="Han C."/>
            <person name="Brettin T."/>
            <person name="Detter J.C."/>
            <person name="Schuler E."/>
            <person name="Goker M."/>
            <person name="Rohde M."/>
            <person name="Bristow J."/>
            <person name="Eisen J.A."/>
            <person name="Markowitz V."/>
            <person name="Hugenholtz P."/>
            <person name="Kyrpides N.C."/>
            <person name="Klenk H.P."/>
        </authorList>
    </citation>
    <scope>NUCLEOTIDE SEQUENCE [LARGE SCALE GENOMIC DNA]</scope>
    <source>
        <strain evidence="17">ATCC 49802 / DSM 20745 / S 6022</strain>
    </source>
</reference>
<dbReference type="GO" id="GO:0042255">
    <property type="term" value="P:ribosome assembly"/>
    <property type="evidence" value="ECO:0007669"/>
    <property type="project" value="UniProtKB-ARBA"/>
</dbReference>
<dbReference type="GO" id="GO:0016787">
    <property type="term" value="F:hydrolase activity"/>
    <property type="evidence" value="ECO:0007669"/>
    <property type="project" value="UniProtKB-KW"/>
</dbReference>
<gene>
    <name evidence="16" type="ordered locus">Sthe_2380</name>
</gene>
<evidence type="ECO:0000313" key="16">
    <source>
        <dbReference type="EMBL" id="ACZ39797.1"/>
    </source>
</evidence>
<evidence type="ECO:0000256" key="7">
    <source>
        <dbReference type="ARBA" id="ARBA00023016"/>
    </source>
</evidence>
<dbReference type="GO" id="GO:0003724">
    <property type="term" value="F:RNA helicase activity"/>
    <property type="evidence" value="ECO:0007669"/>
    <property type="project" value="UniProtKB-EC"/>
</dbReference>
<feature type="domain" description="Helicase C-terminal" evidence="14">
    <location>
        <begin position="214"/>
        <end position="382"/>
    </location>
</feature>
<dbReference type="InterPro" id="IPR012677">
    <property type="entry name" value="Nucleotide-bd_a/b_plait_sf"/>
</dbReference>
<dbReference type="eggNOG" id="COG0513">
    <property type="taxonomic scope" value="Bacteria"/>
</dbReference>
<dbReference type="InterPro" id="IPR027417">
    <property type="entry name" value="P-loop_NTPase"/>
</dbReference>
<dbReference type="CDD" id="cd12252">
    <property type="entry name" value="RRM_DbpA"/>
    <property type="match status" value="1"/>
</dbReference>
<dbReference type="InterPro" id="IPR014001">
    <property type="entry name" value="Helicase_ATP-bd"/>
</dbReference>
<dbReference type="PROSITE" id="PS51194">
    <property type="entry name" value="HELICASE_CTER"/>
    <property type="match status" value="1"/>
</dbReference>
<dbReference type="InterPro" id="IPR000629">
    <property type="entry name" value="RNA-helicase_DEAD-box_CS"/>
</dbReference>
<dbReference type="HOGENOM" id="CLU_003041_21_1_0"/>
<dbReference type="SMART" id="SM00487">
    <property type="entry name" value="DEXDc"/>
    <property type="match status" value="1"/>
</dbReference>
<dbReference type="CDD" id="cd18787">
    <property type="entry name" value="SF2_C_DEAD"/>
    <property type="match status" value="1"/>
</dbReference>
<reference evidence="17" key="1">
    <citation type="submission" date="2009-11" db="EMBL/GenBank/DDBJ databases">
        <title>The complete chromosome 1 of Sphaerobacter thermophilus DSM 20745.</title>
        <authorList>
            <person name="Lucas S."/>
            <person name="Copeland A."/>
            <person name="Lapidus A."/>
            <person name="Glavina del Rio T."/>
            <person name="Dalin E."/>
            <person name="Tice H."/>
            <person name="Bruce D."/>
            <person name="Goodwin L."/>
            <person name="Pitluck S."/>
            <person name="Kyrpides N."/>
            <person name="Mavromatis K."/>
            <person name="Ivanova N."/>
            <person name="Mikhailova N."/>
            <person name="LaButti K.M."/>
            <person name="Clum A."/>
            <person name="Sun H.I."/>
            <person name="Brettin T."/>
            <person name="Detter J.C."/>
            <person name="Han C."/>
            <person name="Larimer F."/>
            <person name="Land M."/>
            <person name="Hauser L."/>
            <person name="Markowitz V."/>
            <person name="Cheng J.F."/>
            <person name="Hugenholtz P."/>
            <person name="Woyke T."/>
            <person name="Wu D."/>
            <person name="Steenblock K."/>
            <person name="Schneider S."/>
            <person name="Pukall R."/>
            <person name="Goeker M."/>
            <person name="Klenk H.P."/>
            <person name="Eisen J.A."/>
        </authorList>
    </citation>
    <scope>NUCLEOTIDE SEQUENCE [LARGE SCALE GENOMIC DNA]</scope>
    <source>
        <strain evidence="17">ATCC 49802 / DSM 20745 / S 6022</strain>
    </source>
</reference>
<evidence type="ECO:0000256" key="2">
    <source>
        <dbReference type="ARBA" id="ARBA00022490"/>
    </source>
</evidence>
<evidence type="ECO:0000256" key="11">
    <source>
        <dbReference type="PROSITE-ProRule" id="PRU00552"/>
    </source>
</evidence>
<evidence type="ECO:0000256" key="3">
    <source>
        <dbReference type="ARBA" id="ARBA00022741"/>
    </source>
</evidence>
<keyword evidence="17" id="KW-1185">Reference proteome</keyword>
<sequence length="526" mass="57867">MEGFADLGLSEPVLKAIDAVGFEEPTPIQREAIPLLLSGRDLIAQAQTGTGKTAAFALPIIERLQPNGRRPQALVLAPTRELAVQVAQTFHQLGRVRDTRVLAVYGGQPIERQLRALRHPVEVVVGTPGRVMDHIRRETLDLSNVSTVVIDEADEMLDMGFIEDVEWILDHVPAERQTALFSATIPDRVAALARRYLRDPARVAVEPERVTVPQIEQTYVEVVQRAKVEALTRILDMETPPSAIIFCRTKRGVDELTQQLQSLGYAAEALHGDLSQVQRDRVMARFRSGQAELLIATDVAARGLDVEGITHVINYDIPGDPESYVHRIGRTGRAGRAGAAITLVTPRERRLLREIERATGVRMTRRGVPTPEEVAARQRELLGESLAEVIEANDLEAAMMVVDELAAYYDPSEIAAAAIRMLMRDRGVAEQEEIPTGGGSTEAGMARLFLNLGRKDGIRPMDVVGAIANEARIPGKSIGQIEIMDRYTFVDVPEQVVDRVIQALGRTQLRGRPVRVEIARPRGAGV</sequence>
<dbReference type="InParanoid" id="D1C7F1"/>
<dbReference type="SUPFAM" id="SSF52540">
    <property type="entry name" value="P-loop containing nucleoside triphosphate hydrolases"/>
    <property type="match status" value="1"/>
</dbReference>
<evidence type="ECO:0000259" key="15">
    <source>
        <dbReference type="PROSITE" id="PS51195"/>
    </source>
</evidence>
<dbReference type="Gene3D" id="3.30.70.330">
    <property type="match status" value="1"/>
</dbReference>
<dbReference type="Pfam" id="PF25399">
    <property type="entry name" value="DeaD_dimer"/>
    <property type="match status" value="1"/>
</dbReference>
<dbReference type="PROSITE" id="PS51195">
    <property type="entry name" value="Q_MOTIF"/>
    <property type="match status" value="1"/>
</dbReference>
<dbReference type="PANTHER" id="PTHR47963">
    <property type="entry name" value="DEAD-BOX ATP-DEPENDENT RNA HELICASE 47, MITOCHONDRIAL"/>
    <property type="match status" value="1"/>
</dbReference>
<name>D1C7F1_SPHTD</name>
<keyword evidence="2" id="KW-0963">Cytoplasm</keyword>
<dbReference type="SMART" id="SM00490">
    <property type="entry name" value="HELICc"/>
    <property type="match status" value="1"/>
</dbReference>
<dbReference type="GO" id="GO:0005840">
    <property type="term" value="C:ribosome"/>
    <property type="evidence" value="ECO:0007669"/>
    <property type="project" value="TreeGrafter"/>
</dbReference>
<dbReference type="PANTHER" id="PTHR47963:SF8">
    <property type="entry name" value="ATP-DEPENDENT RNA HELICASE DEAD"/>
    <property type="match status" value="1"/>
</dbReference>
<dbReference type="Pfam" id="PF00271">
    <property type="entry name" value="Helicase_C"/>
    <property type="match status" value="1"/>
</dbReference>
<dbReference type="OrthoDB" id="9805696at2"/>
<feature type="short sequence motif" description="Q motif" evidence="11">
    <location>
        <begin position="2"/>
        <end position="30"/>
    </location>
</feature>
<keyword evidence="6 12" id="KW-0067">ATP-binding</keyword>
<dbReference type="EC" id="3.6.4.13" evidence="1"/>
<dbReference type="AlphaFoldDB" id="D1C7F1"/>